<feature type="transmembrane region" description="Helical" evidence="14">
    <location>
        <begin position="101"/>
        <end position="126"/>
    </location>
</feature>
<keyword evidence="8 14" id="KW-0378">Hydrolase</keyword>
<dbReference type="InterPro" id="IPR046342">
    <property type="entry name" value="CBS_dom_sf"/>
</dbReference>
<keyword evidence="11 14" id="KW-0482">Metalloprotease</keyword>
<evidence type="ECO:0000256" key="14">
    <source>
        <dbReference type="PIRNR" id="PIRNR006404"/>
    </source>
</evidence>
<protein>
    <recommendedName>
        <fullName evidence="14">Zinc metalloprotease</fullName>
    </recommendedName>
</protein>
<dbReference type="GO" id="GO:0006508">
    <property type="term" value="P:proteolysis"/>
    <property type="evidence" value="ECO:0007669"/>
    <property type="project" value="UniProtKB-KW"/>
</dbReference>
<name>A0A2M8QBA5_9CHLR</name>
<comment type="similarity">
    <text evidence="2 14">Belongs to the peptidase M50B family.</text>
</comment>
<comment type="subcellular location">
    <subcellularLocation>
        <location evidence="1 14">Cell membrane</location>
        <topology evidence="1 14">Multi-pass membrane protein</topology>
    </subcellularLocation>
</comment>
<keyword evidence="7" id="KW-0677">Repeat</keyword>
<evidence type="ECO:0000256" key="8">
    <source>
        <dbReference type="ARBA" id="ARBA00022801"/>
    </source>
</evidence>
<gene>
    <name evidence="19" type="ORF">CUN48_10515</name>
</gene>
<evidence type="ECO:0000256" key="10">
    <source>
        <dbReference type="ARBA" id="ARBA00022989"/>
    </source>
</evidence>
<evidence type="ECO:0000256" key="3">
    <source>
        <dbReference type="ARBA" id="ARBA00022475"/>
    </source>
</evidence>
<feature type="transmembrane region" description="Helical" evidence="14">
    <location>
        <begin position="44"/>
        <end position="63"/>
    </location>
</feature>
<feature type="binding site" evidence="16">
    <location>
        <position position="65"/>
    </location>
    <ligand>
        <name>Zn(2+)</name>
        <dbReference type="ChEBI" id="CHEBI:29105"/>
        <note>catalytic</note>
    </ligand>
</feature>
<feature type="transmembrane region" description="Helical" evidence="14">
    <location>
        <begin position="146"/>
        <end position="166"/>
    </location>
</feature>
<dbReference type="InterPro" id="IPR016483">
    <property type="entry name" value="UCP006404_Pept_M50_CBS"/>
</dbReference>
<evidence type="ECO:0000313" key="20">
    <source>
        <dbReference type="Proteomes" id="UP000230790"/>
    </source>
</evidence>
<comment type="caution">
    <text evidence="19">The sequence shown here is derived from an EMBL/GenBank/DDBJ whole genome shotgun (WGS) entry which is preliminary data.</text>
</comment>
<keyword evidence="13 14" id="KW-0472">Membrane</keyword>
<dbReference type="PANTHER" id="PTHR39188">
    <property type="entry name" value="MEMBRANE-ASSOCIATED ZINC METALLOPROTEASE M50B"/>
    <property type="match status" value="1"/>
</dbReference>
<evidence type="ECO:0000256" key="16">
    <source>
        <dbReference type="PIRSR" id="PIRSR006404-2"/>
    </source>
</evidence>
<comment type="cofactor">
    <cofactor evidence="14 16">
        <name>Zn(2+)</name>
        <dbReference type="ChEBI" id="CHEBI:29105"/>
    </cofactor>
    <text evidence="14 16">Binds 1 zinc ion per subunit.</text>
</comment>
<evidence type="ECO:0000256" key="17">
    <source>
        <dbReference type="PROSITE-ProRule" id="PRU00703"/>
    </source>
</evidence>
<dbReference type="PANTHER" id="PTHR39188:SF3">
    <property type="entry name" value="STAGE IV SPORULATION PROTEIN FB"/>
    <property type="match status" value="1"/>
</dbReference>
<dbReference type="Gene3D" id="3.10.580.10">
    <property type="entry name" value="CBS-domain"/>
    <property type="match status" value="1"/>
</dbReference>
<dbReference type="Pfam" id="PF00571">
    <property type="entry name" value="CBS"/>
    <property type="match status" value="1"/>
</dbReference>
<keyword evidence="6 14" id="KW-0479">Metal-binding</keyword>
<dbReference type="SUPFAM" id="SSF54631">
    <property type="entry name" value="CBS-domain pair"/>
    <property type="match status" value="1"/>
</dbReference>
<feature type="transmembrane region" description="Helical" evidence="14">
    <location>
        <begin position="199"/>
        <end position="223"/>
    </location>
</feature>
<feature type="binding site" evidence="16">
    <location>
        <position position="169"/>
    </location>
    <ligand>
        <name>Zn(2+)</name>
        <dbReference type="ChEBI" id="CHEBI:29105"/>
        <note>catalytic</note>
    </ligand>
</feature>
<evidence type="ECO:0000256" key="11">
    <source>
        <dbReference type="ARBA" id="ARBA00023049"/>
    </source>
</evidence>
<dbReference type="GO" id="GO:0008237">
    <property type="term" value="F:metallopeptidase activity"/>
    <property type="evidence" value="ECO:0007669"/>
    <property type="project" value="UniProtKB-UniRule"/>
</dbReference>
<evidence type="ECO:0000256" key="4">
    <source>
        <dbReference type="ARBA" id="ARBA00022670"/>
    </source>
</evidence>
<sequence length="378" mass="41079">MGWSFNIARVRGIDIKVHATFFLILIFGALQWAGSVPGNPLEGALFGMMLMILLFTCVTLHELGHSIVAQLFNIPVREIVLLPLGGVAMIAKSPEKPWHELLIAAAGPAVNVLIAALLFLATGGIGVNLDVNALLVTLREPSLITMLIWLLFANISLVVFNLIPAFPLDGGRILRAVLAMGLGNARATRIASTIGQISAVLLGILGIANGQLLLTLIALFIFFSAGQERGLTEARTVLNTLRVGDAYNKHALSLQIGDRVSTVVEYILTSYQPDFAVMQGNQIIGVITRNDVLRTLATDSIDRYVTEIMQRDFLRVEAHRSLDEVREILMESGAQLAAVFDGSRYLGLISLDDISEAFTVLTFVRRQNGLRRQGNATL</sequence>
<evidence type="ECO:0000256" key="15">
    <source>
        <dbReference type="PIRSR" id="PIRSR006404-1"/>
    </source>
</evidence>
<dbReference type="PROSITE" id="PS51371">
    <property type="entry name" value="CBS"/>
    <property type="match status" value="1"/>
</dbReference>
<dbReference type="CDD" id="cd06164">
    <property type="entry name" value="S2P-M50_SpoIVFB_CBS"/>
    <property type="match status" value="1"/>
</dbReference>
<evidence type="ECO:0000256" key="1">
    <source>
        <dbReference type="ARBA" id="ARBA00004651"/>
    </source>
</evidence>
<keyword evidence="12 17" id="KW-0129">CBS domain</keyword>
<dbReference type="InterPro" id="IPR000644">
    <property type="entry name" value="CBS_dom"/>
</dbReference>
<dbReference type="PIRSF" id="PIRSF006404">
    <property type="entry name" value="UCP006404_Pept_M50_CBS"/>
    <property type="match status" value="1"/>
</dbReference>
<feature type="active site" evidence="15">
    <location>
        <position position="62"/>
    </location>
</feature>
<evidence type="ECO:0000256" key="6">
    <source>
        <dbReference type="ARBA" id="ARBA00022723"/>
    </source>
</evidence>
<dbReference type="GO" id="GO:0005886">
    <property type="term" value="C:plasma membrane"/>
    <property type="evidence" value="ECO:0007669"/>
    <property type="project" value="UniProtKB-SubCell"/>
</dbReference>
<feature type="domain" description="CBS" evidence="18">
    <location>
        <begin position="309"/>
        <end position="370"/>
    </location>
</feature>
<keyword evidence="5 14" id="KW-0812">Transmembrane</keyword>
<evidence type="ECO:0000259" key="18">
    <source>
        <dbReference type="PROSITE" id="PS51371"/>
    </source>
</evidence>
<evidence type="ECO:0000256" key="12">
    <source>
        <dbReference type="ARBA" id="ARBA00023122"/>
    </source>
</evidence>
<feature type="transmembrane region" description="Helical" evidence="14">
    <location>
        <begin position="12"/>
        <end position="32"/>
    </location>
</feature>
<dbReference type="InterPro" id="IPR008915">
    <property type="entry name" value="Peptidase_M50"/>
</dbReference>
<evidence type="ECO:0000256" key="13">
    <source>
        <dbReference type="ARBA" id="ARBA00023136"/>
    </source>
</evidence>
<keyword evidence="3 14" id="KW-1003">Cell membrane</keyword>
<dbReference type="GO" id="GO:0046872">
    <property type="term" value="F:metal ion binding"/>
    <property type="evidence" value="ECO:0007669"/>
    <property type="project" value="UniProtKB-UniRule"/>
</dbReference>
<keyword evidence="4 14" id="KW-0645">Protease</keyword>
<dbReference type="Proteomes" id="UP000230790">
    <property type="component" value="Unassembled WGS sequence"/>
</dbReference>
<dbReference type="EMBL" id="PGTN01000069">
    <property type="protein sequence ID" value="PJF47081.1"/>
    <property type="molecule type" value="Genomic_DNA"/>
</dbReference>
<proteinExistence type="inferred from homology"/>
<dbReference type="Pfam" id="PF02163">
    <property type="entry name" value="Peptidase_M50"/>
    <property type="match status" value="2"/>
</dbReference>
<evidence type="ECO:0000256" key="5">
    <source>
        <dbReference type="ARBA" id="ARBA00022692"/>
    </source>
</evidence>
<dbReference type="AlphaFoldDB" id="A0A2M8QBA5"/>
<feature type="binding site" evidence="16">
    <location>
        <position position="61"/>
    </location>
    <ligand>
        <name>Zn(2+)</name>
        <dbReference type="ChEBI" id="CHEBI:29105"/>
        <note>catalytic</note>
    </ligand>
</feature>
<evidence type="ECO:0000256" key="7">
    <source>
        <dbReference type="ARBA" id="ARBA00022737"/>
    </source>
</evidence>
<accession>A0A2M8QBA5</accession>
<keyword evidence="10 14" id="KW-1133">Transmembrane helix</keyword>
<reference evidence="19 20" key="1">
    <citation type="submission" date="2017-11" db="EMBL/GenBank/DDBJ databases">
        <title>Evolution of Phototrophy in the Chloroflexi Phylum Driven by Horizontal Gene Transfer.</title>
        <authorList>
            <person name="Ward L.M."/>
            <person name="Hemp J."/>
            <person name="Shih P.M."/>
            <person name="Mcglynn S.E."/>
            <person name="Fischer W."/>
        </authorList>
    </citation>
    <scope>NUCLEOTIDE SEQUENCE [LARGE SCALE GENOMIC DNA]</scope>
    <source>
        <strain evidence="19">JP3_7</strain>
    </source>
</reference>
<evidence type="ECO:0000313" key="19">
    <source>
        <dbReference type="EMBL" id="PJF47081.1"/>
    </source>
</evidence>
<evidence type="ECO:0000256" key="9">
    <source>
        <dbReference type="ARBA" id="ARBA00022833"/>
    </source>
</evidence>
<keyword evidence="9 14" id="KW-0862">Zinc</keyword>
<organism evidence="19 20">
    <name type="scientific">Candidatus Thermofonsia Clade 3 bacterium</name>
    <dbReference type="NCBI Taxonomy" id="2364212"/>
    <lineage>
        <taxon>Bacteria</taxon>
        <taxon>Bacillati</taxon>
        <taxon>Chloroflexota</taxon>
        <taxon>Candidatus Thermofontia</taxon>
        <taxon>Candidatus Thermofonsia Clade 3</taxon>
    </lineage>
</organism>
<evidence type="ECO:0000256" key="2">
    <source>
        <dbReference type="ARBA" id="ARBA00007931"/>
    </source>
</evidence>